<feature type="transmembrane region" description="Helical" evidence="13">
    <location>
        <begin position="203"/>
        <end position="227"/>
    </location>
</feature>
<feature type="transmembrane region" description="Helical" evidence="13">
    <location>
        <begin position="51"/>
        <end position="70"/>
    </location>
</feature>
<keyword evidence="7" id="KW-0408">Iron</keyword>
<dbReference type="EMBL" id="JBHLSV010000020">
    <property type="protein sequence ID" value="MFC0675215.1"/>
    <property type="molecule type" value="Genomic_DNA"/>
</dbReference>
<feature type="transmembrane region" description="Helical" evidence="13">
    <location>
        <begin position="281"/>
        <end position="301"/>
    </location>
</feature>
<feature type="transmembrane region" description="Helical" evidence="13">
    <location>
        <begin position="110"/>
        <end position="130"/>
    </location>
</feature>
<dbReference type="Pfam" id="PF02628">
    <property type="entry name" value="COX15-CtaA"/>
    <property type="match status" value="1"/>
</dbReference>
<organism evidence="14 15">
    <name type="scientific">Brachybacterium hainanense</name>
    <dbReference type="NCBI Taxonomy" id="1541174"/>
    <lineage>
        <taxon>Bacteria</taxon>
        <taxon>Bacillati</taxon>
        <taxon>Actinomycetota</taxon>
        <taxon>Actinomycetes</taxon>
        <taxon>Micrococcales</taxon>
        <taxon>Dermabacteraceae</taxon>
        <taxon>Brachybacterium</taxon>
    </lineage>
</organism>
<accession>A0ABV6RE02</accession>
<dbReference type="PANTHER" id="PTHR35457">
    <property type="entry name" value="HEME A SYNTHASE"/>
    <property type="match status" value="1"/>
</dbReference>
<keyword evidence="5 13" id="KW-1133">Transmembrane helix</keyword>
<comment type="caution">
    <text evidence="14">The sequence shown here is derived from an EMBL/GenBank/DDBJ whole genome shotgun (WGS) entry which is preliminary data.</text>
</comment>
<keyword evidence="10" id="KW-1015">Disulfide bond</keyword>
<comment type="subcellular location">
    <subcellularLocation>
        <location evidence="1">Membrane</location>
        <topology evidence="1">Multi-pass membrane protein</topology>
    </subcellularLocation>
</comment>
<evidence type="ECO:0000256" key="11">
    <source>
        <dbReference type="ARBA" id="ARBA00023444"/>
    </source>
</evidence>
<dbReference type="InterPro" id="IPR003780">
    <property type="entry name" value="COX15/CtaA_fam"/>
</dbReference>
<name>A0ABV6RE02_9MICO</name>
<keyword evidence="8" id="KW-0350">Heme biosynthesis</keyword>
<feature type="transmembrane region" description="Helical" evidence="13">
    <location>
        <begin position="137"/>
        <end position="160"/>
    </location>
</feature>
<evidence type="ECO:0000256" key="4">
    <source>
        <dbReference type="ARBA" id="ARBA00022723"/>
    </source>
</evidence>
<evidence type="ECO:0000256" key="7">
    <source>
        <dbReference type="ARBA" id="ARBA00023004"/>
    </source>
</evidence>
<feature type="transmembrane region" description="Helical" evidence="13">
    <location>
        <begin position="307"/>
        <end position="331"/>
    </location>
</feature>
<reference evidence="14 15" key="1">
    <citation type="submission" date="2024-09" db="EMBL/GenBank/DDBJ databases">
        <authorList>
            <person name="Sun Q."/>
            <person name="Mori K."/>
        </authorList>
    </citation>
    <scope>NUCLEOTIDE SEQUENCE [LARGE SCALE GENOMIC DNA]</scope>
    <source>
        <strain evidence="14 15">CICC 10874</strain>
    </source>
</reference>
<dbReference type="PANTHER" id="PTHR35457:SF1">
    <property type="entry name" value="HEME A SYNTHASE"/>
    <property type="match status" value="1"/>
</dbReference>
<sequence>MTAPSPADPAPASGSDTSPEGAVEVAGGVSTQAASVLTGLGAAARSRIAKVVFWGNLLCQMGIIVTGGVVRLTGSGLGCSTWPNCEPGTFTPELTMAAGIHPFIEFGNRALTGVLSVFSFALLLVAFLWLRHKGSGFLALAAVPLIGTGVQAIVGAVVVWMDLHPGMVSPHFLISPILVALSAVLVVRLYGGDGERHSLVPAALRWMVAAMAALGFLVLVLGTLVTGSGPHAGDPDSPRLPLDPRTISWLHADAVMLFCGLLVGLLIALHLIRTARPARHAAWGLVIVTLLQAGIGYLQYFTGLPEILVGAHMLGAALFAAAIAWCGAALYSWRPAAPDESAVIALDADGTPITAQDGPR</sequence>
<evidence type="ECO:0000256" key="3">
    <source>
        <dbReference type="ARBA" id="ARBA00022692"/>
    </source>
</evidence>
<evidence type="ECO:0000256" key="6">
    <source>
        <dbReference type="ARBA" id="ARBA00023002"/>
    </source>
</evidence>
<keyword evidence="6" id="KW-0560">Oxidoreductase</keyword>
<evidence type="ECO:0000256" key="10">
    <source>
        <dbReference type="ARBA" id="ARBA00023157"/>
    </source>
</evidence>
<keyword evidence="15" id="KW-1185">Reference proteome</keyword>
<keyword evidence="9 13" id="KW-0472">Membrane</keyword>
<comment type="pathway">
    <text evidence="11">Porphyrin-containing compound metabolism.</text>
</comment>
<dbReference type="InterPro" id="IPR050450">
    <property type="entry name" value="COX15/CtaA_HemeA_synthase"/>
</dbReference>
<keyword evidence="4" id="KW-0479">Metal-binding</keyword>
<evidence type="ECO:0000256" key="9">
    <source>
        <dbReference type="ARBA" id="ARBA00023136"/>
    </source>
</evidence>
<evidence type="ECO:0000313" key="14">
    <source>
        <dbReference type="EMBL" id="MFC0675215.1"/>
    </source>
</evidence>
<evidence type="ECO:0000313" key="15">
    <source>
        <dbReference type="Proteomes" id="UP001589793"/>
    </source>
</evidence>
<dbReference type="Proteomes" id="UP001589793">
    <property type="component" value="Unassembled WGS sequence"/>
</dbReference>
<feature type="transmembrane region" description="Helical" evidence="13">
    <location>
        <begin position="247"/>
        <end position="269"/>
    </location>
</feature>
<keyword evidence="3 13" id="KW-0812">Transmembrane</keyword>
<protein>
    <submittedName>
        <fullName evidence="14">Heme A synthase</fullName>
    </submittedName>
</protein>
<evidence type="ECO:0000256" key="13">
    <source>
        <dbReference type="SAM" id="Phobius"/>
    </source>
</evidence>
<feature type="transmembrane region" description="Helical" evidence="13">
    <location>
        <begin position="172"/>
        <end position="191"/>
    </location>
</feature>
<evidence type="ECO:0000256" key="8">
    <source>
        <dbReference type="ARBA" id="ARBA00023133"/>
    </source>
</evidence>
<feature type="region of interest" description="Disordered" evidence="12">
    <location>
        <begin position="1"/>
        <end position="24"/>
    </location>
</feature>
<evidence type="ECO:0000256" key="1">
    <source>
        <dbReference type="ARBA" id="ARBA00004141"/>
    </source>
</evidence>
<evidence type="ECO:0000256" key="12">
    <source>
        <dbReference type="SAM" id="MobiDB-lite"/>
    </source>
</evidence>
<keyword evidence="2" id="KW-1003">Cell membrane</keyword>
<dbReference type="RefSeq" id="WP_376982041.1">
    <property type="nucleotide sequence ID" value="NZ_JBHLSV010000020.1"/>
</dbReference>
<proteinExistence type="predicted"/>
<evidence type="ECO:0000256" key="2">
    <source>
        <dbReference type="ARBA" id="ARBA00022475"/>
    </source>
</evidence>
<feature type="compositionally biased region" description="Low complexity" evidence="12">
    <location>
        <begin position="1"/>
        <end position="19"/>
    </location>
</feature>
<gene>
    <name evidence="14" type="ORF">ACFFF6_14725</name>
</gene>
<evidence type="ECO:0000256" key="5">
    <source>
        <dbReference type="ARBA" id="ARBA00022989"/>
    </source>
</evidence>